<feature type="compositionally biased region" description="Basic and acidic residues" evidence="1">
    <location>
        <begin position="30"/>
        <end position="40"/>
    </location>
</feature>
<organism evidence="2 3">
    <name type="scientific">Schizosaccharomyces osmophilus</name>
    <dbReference type="NCBI Taxonomy" id="2545709"/>
    <lineage>
        <taxon>Eukaryota</taxon>
        <taxon>Fungi</taxon>
        <taxon>Dikarya</taxon>
        <taxon>Ascomycota</taxon>
        <taxon>Taphrinomycotina</taxon>
        <taxon>Schizosaccharomycetes</taxon>
        <taxon>Schizosaccharomycetales</taxon>
        <taxon>Schizosaccharomycetaceae</taxon>
        <taxon>Schizosaccharomyces</taxon>
    </lineage>
</organism>
<name>A0AAE9W936_9SCHI</name>
<dbReference type="Proteomes" id="UP001212411">
    <property type="component" value="Chromosome 1"/>
</dbReference>
<dbReference type="GO" id="GO:0030515">
    <property type="term" value="F:snoRNA binding"/>
    <property type="evidence" value="ECO:0007669"/>
    <property type="project" value="InterPro"/>
</dbReference>
<evidence type="ECO:0000313" key="2">
    <source>
        <dbReference type="EMBL" id="WBW71082.1"/>
    </source>
</evidence>
<keyword evidence="3" id="KW-1185">Reference proteome</keyword>
<feature type="region of interest" description="Disordered" evidence="1">
    <location>
        <begin position="1"/>
        <end position="214"/>
    </location>
</feature>
<dbReference type="GO" id="GO:0006364">
    <property type="term" value="P:rRNA processing"/>
    <property type="evidence" value="ECO:0007669"/>
    <property type="project" value="InterPro"/>
</dbReference>
<dbReference type="KEGG" id="som:SOMG_00648"/>
<evidence type="ECO:0000256" key="1">
    <source>
        <dbReference type="SAM" id="MobiDB-lite"/>
    </source>
</evidence>
<dbReference type="Pfam" id="PF08297">
    <property type="entry name" value="U3_snoRNA_assoc"/>
    <property type="match status" value="1"/>
</dbReference>
<proteinExistence type="predicted"/>
<evidence type="ECO:0000313" key="3">
    <source>
        <dbReference type="Proteomes" id="UP001212411"/>
    </source>
</evidence>
<feature type="compositionally biased region" description="Basic and acidic residues" evidence="1">
    <location>
        <begin position="60"/>
        <end position="94"/>
    </location>
</feature>
<feature type="compositionally biased region" description="Acidic residues" evidence="1">
    <location>
        <begin position="117"/>
        <end position="131"/>
    </location>
</feature>
<sequence>MAKLASPNGASALSRVSQNEIKNKNKNSFKAKEIASHQEDPESDSDEAPEEVSVKSSSLEAKEQLRQLHEHERRLRENAKEKRRIANDRNRERNATVQEAQKLDLSILEDAAKEEEAREEEGELDEEDDDMESLKHIPMNNKILFPTEEAPQKKRKNKVVKKGDFRVSVLDTSKKDHLAPGSDARLSQKKRSWLQRQVVPRQNKRRKPLTAGSL</sequence>
<dbReference type="EMBL" id="CP115611">
    <property type="protein sequence ID" value="WBW71082.1"/>
    <property type="molecule type" value="Genomic_DNA"/>
</dbReference>
<dbReference type="InterPro" id="IPR013268">
    <property type="entry name" value="UTP16"/>
</dbReference>
<accession>A0AAE9W936</accession>
<gene>
    <name evidence="2" type="primary">utp16</name>
    <name evidence="2" type="ORF">SOMG_00648</name>
</gene>
<dbReference type="GeneID" id="80874131"/>
<feature type="compositionally biased region" description="Polar residues" evidence="1">
    <location>
        <begin position="8"/>
        <end position="20"/>
    </location>
</feature>
<protein>
    <submittedName>
        <fullName evidence="2">U3 snoRNP-associated protein Utp16</fullName>
    </submittedName>
</protein>
<dbReference type="RefSeq" id="XP_056035325.1">
    <property type="nucleotide sequence ID" value="XM_056179442.1"/>
</dbReference>
<dbReference type="AlphaFoldDB" id="A0AAE9W936"/>
<reference evidence="2 3" key="1">
    <citation type="journal article" date="2023" name="G3 (Bethesda)">
        <title>A high-quality reference genome for the fission yeast Schizosaccharomyces osmophilus.</title>
        <authorList>
            <person name="Jia G.S."/>
            <person name="Zhang W.C."/>
            <person name="Liang Y."/>
            <person name="Liu X.H."/>
            <person name="Rhind N."/>
            <person name="Pidoux A."/>
            <person name="Brysch-Herzberg M."/>
            <person name="Du L.L."/>
        </authorList>
    </citation>
    <scope>NUCLEOTIDE SEQUENCE [LARGE SCALE GENOMIC DNA]</scope>
    <source>
        <strain evidence="2 3">CBS 15793</strain>
    </source>
</reference>
<feature type="compositionally biased region" description="Acidic residues" evidence="1">
    <location>
        <begin position="41"/>
        <end position="50"/>
    </location>
</feature>